<accession>A0ABT0P6Z8</accession>
<evidence type="ECO:0000313" key="1">
    <source>
        <dbReference type="EMBL" id="MCL3998797.1"/>
    </source>
</evidence>
<protein>
    <submittedName>
        <fullName evidence="1">Uncharacterized protein</fullName>
    </submittedName>
</protein>
<proteinExistence type="predicted"/>
<sequence length="192" mass="21157">MLVHEAEFTVDLGESGYLIGFTEHDDYPDEMPYGWRCGPAGASSAIVLPTTDTGPLQLTVQIHDSPPAPETDSAWEPAEEISLLAETDRVHLATVDPGDVTDAWPEEEPPLRVHPAPGPDRWIRMRLYCHADDPEPGIGDHGERHLIQLWPAPATPPVHPTISEEDLQARAEYTANRSGLLTDYTTELPVQD</sequence>
<dbReference type="RefSeq" id="WP_249493365.1">
    <property type="nucleotide sequence ID" value="NZ_JAMCCK010000081.1"/>
</dbReference>
<dbReference type="EMBL" id="JAMCCK010000081">
    <property type="protein sequence ID" value="MCL3998797.1"/>
    <property type="molecule type" value="Genomic_DNA"/>
</dbReference>
<dbReference type="Proteomes" id="UP001202052">
    <property type="component" value="Unassembled WGS sequence"/>
</dbReference>
<comment type="caution">
    <text evidence="1">The sequence shown here is derived from an EMBL/GenBank/DDBJ whole genome shotgun (WGS) entry which is preliminary data.</text>
</comment>
<organism evidence="1 2">
    <name type="scientific">Streptomyces lavenduligriseus</name>
    <dbReference type="NCBI Taxonomy" id="67315"/>
    <lineage>
        <taxon>Bacteria</taxon>
        <taxon>Bacillati</taxon>
        <taxon>Actinomycetota</taxon>
        <taxon>Actinomycetes</taxon>
        <taxon>Kitasatosporales</taxon>
        <taxon>Streptomycetaceae</taxon>
        <taxon>Streptomyces</taxon>
    </lineage>
</organism>
<reference evidence="1 2" key="1">
    <citation type="submission" date="2022-05" db="EMBL/GenBank/DDBJ databases">
        <title>Genome Resource of Streptomyces lavenduligriseus GA1-1, a Strain with Broad-Spectrum Antifungal Activity against Phytopathogenic Fungi.</title>
        <authorList>
            <person name="Qi D."/>
        </authorList>
    </citation>
    <scope>NUCLEOTIDE SEQUENCE [LARGE SCALE GENOMIC DNA]</scope>
    <source>
        <strain evidence="1 2">GA1-1</strain>
    </source>
</reference>
<evidence type="ECO:0000313" key="2">
    <source>
        <dbReference type="Proteomes" id="UP001202052"/>
    </source>
</evidence>
<gene>
    <name evidence="1" type="ORF">M4438_35770</name>
</gene>
<name>A0ABT0P6Z8_9ACTN</name>
<keyword evidence="2" id="KW-1185">Reference proteome</keyword>